<comment type="caution">
    <text evidence="2">The sequence shown here is derived from an EMBL/GenBank/DDBJ whole genome shotgun (WGS) entry which is preliminary data.</text>
</comment>
<proteinExistence type="predicted"/>
<feature type="transmembrane region" description="Helical" evidence="1">
    <location>
        <begin position="75"/>
        <end position="97"/>
    </location>
</feature>
<keyword evidence="3" id="KW-1185">Reference proteome</keyword>
<keyword evidence="1" id="KW-0812">Transmembrane</keyword>
<dbReference type="AlphaFoldDB" id="A0AAE3IXW0"/>
<feature type="transmembrane region" description="Helical" evidence="1">
    <location>
        <begin position="118"/>
        <end position="142"/>
    </location>
</feature>
<dbReference type="Proteomes" id="UP001209318">
    <property type="component" value="Unassembled WGS sequence"/>
</dbReference>
<evidence type="ECO:0000313" key="3">
    <source>
        <dbReference type="Proteomes" id="UP001209318"/>
    </source>
</evidence>
<sequence length="277" mass="32172">MKRFGKLVHFEFNRFFKIYLVLIGITILSQIIGIIVESTNYINLANKSMYEDHVSLKQFIEENGMMSFAHIGPSLWLLAPIAIVAVSLLFYMIFIWYRDWLGKNTFIYRLLMLPTNRISVFAAKATTILLYTFGMIAIQLVLFQVDAQLLKWIVPDEFRFDMTTREMIQTFDFIGLVFPYSFTEFIIHYGLGMIVVSVVFTMILLERSFRLKGILFAVLYGAAAVLVFILPILLNYLVFNEYLYPGELIIAEIITAFIVLVSSIWTSHYLLNKKIRV</sequence>
<name>A0AAE3IXW0_9BACI</name>
<gene>
    <name evidence="2" type="ORF">OEV98_15445</name>
</gene>
<evidence type="ECO:0000256" key="1">
    <source>
        <dbReference type="SAM" id="Phobius"/>
    </source>
</evidence>
<accession>A0AAE3IXW0</accession>
<dbReference type="EMBL" id="JAOUSF010000005">
    <property type="protein sequence ID" value="MCU9614939.1"/>
    <property type="molecule type" value="Genomic_DNA"/>
</dbReference>
<keyword evidence="1" id="KW-0472">Membrane</keyword>
<protein>
    <submittedName>
        <fullName evidence="2">Uncharacterized protein</fullName>
    </submittedName>
</protein>
<feature type="transmembrane region" description="Helical" evidence="1">
    <location>
        <begin position="16"/>
        <end position="36"/>
    </location>
</feature>
<organism evidence="2 3">
    <name type="scientific">Perspicuibacillus lycopersici</name>
    <dbReference type="NCBI Taxonomy" id="1325689"/>
    <lineage>
        <taxon>Bacteria</taxon>
        <taxon>Bacillati</taxon>
        <taxon>Bacillota</taxon>
        <taxon>Bacilli</taxon>
        <taxon>Bacillales</taxon>
        <taxon>Bacillaceae</taxon>
        <taxon>Perspicuibacillus</taxon>
    </lineage>
</organism>
<feature type="transmembrane region" description="Helical" evidence="1">
    <location>
        <begin position="186"/>
        <end position="205"/>
    </location>
</feature>
<reference evidence="2" key="1">
    <citation type="submission" date="2022-10" db="EMBL/GenBank/DDBJ databases">
        <title>Description of Fervidibacillus gen. nov. in the family Fervidibacillaceae fam. nov. with two species, Fervidibacillus albus sp. nov., and Fervidibacillus halotolerans sp. nov., isolated from tidal flat sediments.</title>
        <authorList>
            <person name="Kwon K.K."/>
            <person name="Yang S.-H."/>
        </authorList>
    </citation>
    <scope>NUCLEOTIDE SEQUENCE</scope>
    <source>
        <strain evidence="2">JCM 19140</strain>
    </source>
</reference>
<feature type="transmembrane region" description="Helical" evidence="1">
    <location>
        <begin position="217"/>
        <end position="237"/>
    </location>
</feature>
<feature type="transmembrane region" description="Helical" evidence="1">
    <location>
        <begin position="249"/>
        <end position="271"/>
    </location>
</feature>
<dbReference type="RefSeq" id="WP_263074257.1">
    <property type="nucleotide sequence ID" value="NZ_JAOUSF010000005.1"/>
</dbReference>
<evidence type="ECO:0000313" key="2">
    <source>
        <dbReference type="EMBL" id="MCU9614939.1"/>
    </source>
</evidence>
<keyword evidence="1" id="KW-1133">Transmembrane helix</keyword>